<feature type="signal peptide" evidence="6">
    <location>
        <begin position="1"/>
        <end position="22"/>
    </location>
</feature>
<evidence type="ECO:0000259" key="7">
    <source>
        <dbReference type="PROSITE" id="PS50234"/>
    </source>
</evidence>
<keyword evidence="4" id="KW-0106">Calcium</keyword>
<dbReference type="SUPFAM" id="SSF53300">
    <property type="entry name" value="vWA-like"/>
    <property type="match status" value="1"/>
</dbReference>
<organism evidence="8 9">
    <name type="scientific">Nocardioides marinquilinus</name>
    <dbReference type="NCBI Taxonomy" id="1210400"/>
    <lineage>
        <taxon>Bacteria</taxon>
        <taxon>Bacillati</taxon>
        <taxon>Actinomycetota</taxon>
        <taxon>Actinomycetes</taxon>
        <taxon>Propionibacteriales</taxon>
        <taxon>Nocardioidaceae</taxon>
        <taxon>Nocardioides</taxon>
    </lineage>
</organism>
<keyword evidence="3 6" id="KW-0732">Signal</keyword>
<dbReference type="PANTHER" id="PTHR37467:SF1">
    <property type="entry name" value="EXPORTED CALCIUM-BINDING GLYCOPROTEIN"/>
    <property type="match status" value="1"/>
</dbReference>
<dbReference type="PANTHER" id="PTHR37467">
    <property type="entry name" value="EXPORTED CALCIUM-BINDING GLYCOPROTEIN-RELATED"/>
    <property type="match status" value="1"/>
</dbReference>
<dbReference type="Pfam" id="PF18884">
    <property type="entry name" value="TSP3_bac"/>
    <property type="match status" value="5"/>
</dbReference>
<dbReference type="EMBL" id="BAABKG010000002">
    <property type="protein sequence ID" value="GAA5147614.1"/>
    <property type="molecule type" value="Genomic_DNA"/>
</dbReference>
<dbReference type="InterPro" id="IPR059100">
    <property type="entry name" value="TSP3_bac"/>
</dbReference>
<sequence>MRARGARLLAVLITTTVGTSLAAVPTRPEAAPLRAATPAPVTITLDRAPAQHPSRTPVTVSGTSTAPPGSRAVLDYRSADRDRWIRVDLDPTPRRLSFSAFVDLGPTRYRVAIVDGKNRVLARREWRTTGVPGLTVPRPRVGQSFRVMGYVPDDRTHRPATLEQYVGGRWRPLARARATHRVSFPVRLTRLTSLRIRIGGFVSPTVVVDPLLPVRHGVDTDDDGLPDYVEQRFGSGRGSDDADHDGLDDRQELLSQTDPRLADTDGDGLADARDDTDADGLSNLGELRGGSRPDQADTDGDTLDDRRERRLGTSATDGDTDGDGAADADELAVGSDPRTADTDGDGVADGDETDFEVTVESPVLGVTVEATGPAEEVAGISVAAVEQGPLTDDATGYLSTPVDVEVEGDDVTATVAVEIDPATVPEGHEVALAHLGDGGLVMDLPAGQTYDPDTGVLTAQADDFSPFVAVDLTALRQLFSIEIKQPREGSGEVASIDAVLAIDSSGSMVSNDPEDLRLDASKEFVGTLLDGDRAGVVDFDSAAYVAQGLTTDFDAVRAAIDLIDSSGGTDIGAAVSTSLGELDAQSDGRGRVVVLLTDGDGDYDEALTERAVATRTTIYTVGLGSGVNTTLLDDIATSTGGKFFYVGDADDLADAYDRIGDAIGVPDTDGDGISDDAETNGWHTSRGSLYRTDPAEADTDGDGLTDGQEAGALVSNLAGSSSYRGVSDPTRVDTDGDHGDDYIEREAGTSPLLQDTDGDGLTDFRELAEYLSDPLSADHDHDGRRDDQEVRDGTDPYLYDLSGLDRVAAVSGGYLFGDWQWGAEHVGGLSVDVRESGEYLLGQFVSGVLVVGDVRDIVANIGTGDFGTALWTAVGFVPGFGDGAKFLSTVAKFATRSKRGARAAVWFNRFFYRSQKIKDVRRSVRSTITSNRTLFRLVVDTSAPVKRLDLRHTWRNEGYLSKGYKAINIVKNGTDIGVHLAGVSEVRWLEPQVDYAGRQVGANRVNLQYNYQGRHYVVQFFRPLKSDPGSAKRIQETYVRLLSNDPKLSEDQIKLELKGTPQ</sequence>
<protein>
    <recommendedName>
        <fullName evidence="7">VWFA domain-containing protein</fullName>
    </recommendedName>
</protein>
<evidence type="ECO:0000256" key="4">
    <source>
        <dbReference type="ARBA" id="ARBA00022837"/>
    </source>
</evidence>
<proteinExistence type="predicted"/>
<dbReference type="SUPFAM" id="SSF103647">
    <property type="entry name" value="TSP type-3 repeat"/>
    <property type="match status" value="1"/>
</dbReference>
<dbReference type="CDD" id="cd20742">
    <property type="entry name" value="FIX_vWA-like"/>
    <property type="match status" value="1"/>
</dbReference>
<dbReference type="Gene3D" id="3.40.50.410">
    <property type="entry name" value="von Willebrand factor, type A domain"/>
    <property type="match status" value="1"/>
</dbReference>
<gene>
    <name evidence="8" type="ORF">GCM10023340_20290</name>
</gene>
<dbReference type="SMART" id="SM00327">
    <property type="entry name" value="VWA"/>
    <property type="match status" value="1"/>
</dbReference>
<feature type="compositionally biased region" description="Basic and acidic residues" evidence="5">
    <location>
        <begin position="776"/>
        <end position="792"/>
    </location>
</feature>
<dbReference type="Pfam" id="PF00092">
    <property type="entry name" value="VWA"/>
    <property type="match status" value="1"/>
</dbReference>
<dbReference type="Gene3D" id="4.10.1080.10">
    <property type="entry name" value="TSP type-3 repeat"/>
    <property type="match status" value="1"/>
</dbReference>
<evidence type="ECO:0000313" key="8">
    <source>
        <dbReference type="EMBL" id="GAA5147614.1"/>
    </source>
</evidence>
<feature type="compositionally biased region" description="Acidic residues" evidence="5">
    <location>
        <begin position="342"/>
        <end position="352"/>
    </location>
</feature>
<evidence type="ECO:0000256" key="5">
    <source>
        <dbReference type="SAM" id="MobiDB-lite"/>
    </source>
</evidence>
<evidence type="ECO:0000313" key="9">
    <source>
        <dbReference type="Proteomes" id="UP001500221"/>
    </source>
</evidence>
<dbReference type="RefSeq" id="WP_345457817.1">
    <property type="nucleotide sequence ID" value="NZ_BAABKG010000002.1"/>
</dbReference>
<comment type="subcellular location">
    <subcellularLocation>
        <location evidence="1">Secreted</location>
    </subcellularLocation>
</comment>
<feature type="compositionally biased region" description="Polar residues" evidence="5">
    <location>
        <begin position="53"/>
        <end position="67"/>
    </location>
</feature>
<accession>A0ABP9PJC4</accession>
<dbReference type="InterPro" id="IPR053180">
    <property type="entry name" value="Ca-binding_acidic-repeat"/>
</dbReference>
<dbReference type="InterPro" id="IPR002035">
    <property type="entry name" value="VWF_A"/>
</dbReference>
<keyword evidence="9" id="KW-1185">Reference proteome</keyword>
<feature type="compositionally biased region" description="Acidic residues" evidence="5">
    <location>
        <begin position="668"/>
        <end position="678"/>
    </location>
</feature>
<name>A0ABP9PJC4_9ACTN</name>
<evidence type="ECO:0000256" key="1">
    <source>
        <dbReference type="ARBA" id="ARBA00004613"/>
    </source>
</evidence>
<evidence type="ECO:0000256" key="2">
    <source>
        <dbReference type="ARBA" id="ARBA00022525"/>
    </source>
</evidence>
<dbReference type="Proteomes" id="UP001500221">
    <property type="component" value="Unassembled WGS sequence"/>
</dbReference>
<feature type="region of interest" description="Disordered" evidence="5">
    <location>
        <begin position="217"/>
        <end position="352"/>
    </location>
</feature>
<dbReference type="InterPro" id="IPR028974">
    <property type="entry name" value="TSP_type-3_rpt"/>
</dbReference>
<feature type="chain" id="PRO_5045159224" description="VWFA domain-containing protein" evidence="6">
    <location>
        <begin position="23"/>
        <end position="1062"/>
    </location>
</feature>
<feature type="compositionally biased region" description="Basic and acidic residues" evidence="5">
    <location>
        <begin position="238"/>
        <end position="252"/>
    </location>
</feature>
<evidence type="ECO:0000256" key="3">
    <source>
        <dbReference type="ARBA" id="ARBA00022729"/>
    </source>
</evidence>
<dbReference type="PROSITE" id="PS50234">
    <property type="entry name" value="VWFA"/>
    <property type="match status" value="1"/>
</dbReference>
<dbReference type="InterPro" id="IPR036465">
    <property type="entry name" value="vWFA_dom_sf"/>
</dbReference>
<feature type="compositionally biased region" description="Basic and acidic residues" evidence="5">
    <location>
        <begin position="730"/>
        <end position="747"/>
    </location>
</feature>
<keyword evidence="2" id="KW-0964">Secreted</keyword>
<feature type="region of interest" description="Disordered" evidence="5">
    <location>
        <begin position="664"/>
        <end position="759"/>
    </location>
</feature>
<feature type="domain" description="VWFA" evidence="7">
    <location>
        <begin position="497"/>
        <end position="659"/>
    </location>
</feature>
<reference evidence="9" key="1">
    <citation type="journal article" date="2019" name="Int. J. Syst. Evol. Microbiol.">
        <title>The Global Catalogue of Microorganisms (GCM) 10K type strain sequencing project: providing services to taxonomists for standard genome sequencing and annotation.</title>
        <authorList>
            <consortium name="The Broad Institute Genomics Platform"/>
            <consortium name="The Broad Institute Genome Sequencing Center for Infectious Disease"/>
            <person name="Wu L."/>
            <person name="Ma J."/>
        </authorList>
    </citation>
    <scope>NUCLEOTIDE SEQUENCE [LARGE SCALE GENOMIC DNA]</scope>
    <source>
        <strain evidence="9">JCM 18459</strain>
    </source>
</reference>
<comment type="caution">
    <text evidence="8">The sequence shown here is derived from an EMBL/GenBank/DDBJ whole genome shotgun (WGS) entry which is preliminary data.</text>
</comment>
<evidence type="ECO:0000256" key="6">
    <source>
        <dbReference type="SAM" id="SignalP"/>
    </source>
</evidence>
<feature type="region of interest" description="Disordered" evidence="5">
    <location>
        <begin position="773"/>
        <end position="792"/>
    </location>
</feature>
<feature type="region of interest" description="Disordered" evidence="5">
    <location>
        <begin position="49"/>
        <end position="72"/>
    </location>
</feature>
<feature type="compositionally biased region" description="Acidic residues" evidence="5">
    <location>
        <begin position="318"/>
        <end position="330"/>
    </location>
</feature>
<dbReference type="CDD" id="cd00198">
    <property type="entry name" value="vWFA"/>
    <property type="match status" value="1"/>
</dbReference>